<accession>A0ACA9S7K8</accession>
<evidence type="ECO:0000313" key="1">
    <source>
        <dbReference type="EMBL" id="CAG8828552.1"/>
    </source>
</evidence>
<dbReference type="EMBL" id="CAJVQC010095689">
    <property type="protein sequence ID" value="CAG8828552.1"/>
    <property type="molecule type" value="Genomic_DNA"/>
</dbReference>
<feature type="non-terminal residue" evidence="1">
    <location>
        <position position="174"/>
    </location>
</feature>
<name>A0ACA9S7K8_9GLOM</name>
<sequence>MQKSVGKWEYKTAFAGPASISQKEPPKKLSRQARARINKKRQEEEQSTILPEEHNSAVLIPDIVLPSRSNIIFNPNRHRIQQATCRLCTQDKIYYIEKEWTSTPLCPSDRESNVSIKTQYEISTKSLLVETLIREAKMNNNTLELFEIPSDFLIIVNRDIINPNNFHNKETSVS</sequence>
<proteinExistence type="predicted"/>
<organism evidence="1 2">
    <name type="scientific">Racocetra persica</name>
    <dbReference type="NCBI Taxonomy" id="160502"/>
    <lineage>
        <taxon>Eukaryota</taxon>
        <taxon>Fungi</taxon>
        <taxon>Fungi incertae sedis</taxon>
        <taxon>Mucoromycota</taxon>
        <taxon>Glomeromycotina</taxon>
        <taxon>Glomeromycetes</taxon>
        <taxon>Diversisporales</taxon>
        <taxon>Gigasporaceae</taxon>
        <taxon>Racocetra</taxon>
    </lineage>
</organism>
<reference evidence="1" key="1">
    <citation type="submission" date="2021-06" db="EMBL/GenBank/DDBJ databases">
        <authorList>
            <person name="Kallberg Y."/>
            <person name="Tangrot J."/>
            <person name="Rosling A."/>
        </authorList>
    </citation>
    <scope>NUCLEOTIDE SEQUENCE</scope>
    <source>
        <strain evidence="1">MA461A</strain>
    </source>
</reference>
<comment type="caution">
    <text evidence="1">The sequence shown here is derived from an EMBL/GenBank/DDBJ whole genome shotgun (WGS) entry which is preliminary data.</text>
</comment>
<gene>
    <name evidence="1" type="ORF">RPERSI_LOCUS27270</name>
</gene>
<dbReference type="Proteomes" id="UP000789920">
    <property type="component" value="Unassembled WGS sequence"/>
</dbReference>
<keyword evidence="2" id="KW-1185">Reference proteome</keyword>
<evidence type="ECO:0000313" key="2">
    <source>
        <dbReference type="Proteomes" id="UP000789920"/>
    </source>
</evidence>
<protein>
    <submittedName>
        <fullName evidence="1">13769_t:CDS:1</fullName>
    </submittedName>
</protein>